<protein>
    <submittedName>
        <fullName evidence="1">Uncharacterized protein</fullName>
    </submittedName>
</protein>
<evidence type="ECO:0000313" key="1">
    <source>
        <dbReference type="EMBL" id="MBE9033207.1"/>
    </source>
</evidence>
<proteinExistence type="predicted"/>
<dbReference type="Proteomes" id="UP000625316">
    <property type="component" value="Unassembled WGS sequence"/>
</dbReference>
<comment type="caution">
    <text evidence="1">The sequence shown here is derived from an EMBL/GenBank/DDBJ whole genome shotgun (WGS) entry which is preliminary data.</text>
</comment>
<dbReference type="AlphaFoldDB" id="A0A928VT18"/>
<sequence length="51" mass="5824">MLLPWPPRIRISGWSELQLDAAGLICAHIDYWHCSKLDVLKQHLLIGAEKS</sequence>
<accession>A0A928VT18</accession>
<dbReference type="EMBL" id="JADEXQ010000163">
    <property type="protein sequence ID" value="MBE9033207.1"/>
    <property type="molecule type" value="Genomic_DNA"/>
</dbReference>
<name>A0A928VT18_9CYAN</name>
<gene>
    <name evidence="1" type="ORF">IQ266_26070</name>
</gene>
<keyword evidence="2" id="KW-1185">Reference proteome</keyword>
<evidence type="ECO:0000313" key="2">
    <source>
        <dbReference type="Proteomes" id="UP000625316"/>
    </source>
</evidence>
<reference evidence="1" key="1">
    <citation type="submission" date="2020-10" db="EMBL/GenBank/DDBJ databases">
        <authorList>
            <person name="Castelo-Branco R."/>
            <person name="Eusebio N."/>
            <person name="Adriana R."/>
            <person name="Vieira A."/>
            <person name="Brugerolle De Fraissinette N."/>
            <person name="Rezende De Castro R."/>
            <person name="Schneider M.P."/>
            <person name="Vasconcelos V."/>
            <person name="Leao P.N."/>
        </authorList>
    </citation>
    <scope>NUCLEOTIDE SEQUENCE</scope>
    <source>
        <strain evidence="1">LEGE 11480</strain>
    </source>
</reference>
<organism evidence="1 2">
    <name type="scientific">Romeriopsis navalis LEGE 11480</name>
    <dbReference type="NCBI Taxonomy" id="2777977"/>
    <lineage>
        <taxon>Bacteria</taxon>
        <taxon>Bacillati</taxon>
        <taxon>Cyanobacteriota</taxon>
        <taxon>Cyanophyceae</taxon>
        <taxon>Leptolyngbyales</taxon>
        <taxon>Leptolyngbyaceae</taxon>
        <taxon>Romeriopsis</taxon>
        <taxon>Romeriopsis navalis</taxon>
    </lineage>
</organism>